<reference evidence="3 4" key="1">
    <citation type="submission" date="2018-05" db="EMBL/GenBank/DDBJ databases">
        <title>Genomic Encyclopedia of Type Strains, Phase IV (KMG-IV): sequencing the most valuable type-strain genomes for metagenomic binning, comparative biology and taxonomic classification.</title>
        <authorList>
            <person name="Goeker M."/>
        </authorList>
    </citation>
    <scope>NUCLEOTIDE SEQUENCE [LARGE SCALE GENOMIC DNA]</scope>
    <source>
        <strain evidence="3 4">JC118</strain>
    </source>
</reference>
<dbReference type="GeneID" id="94441399"/>
<keyword evidence="3" id="KW-0255">Endonuclease</keyword>
<dbReference type="PANTHER" id="PTHR15822">
    <property type="entry name" value="TRAF AND TNF RECEPTOR-ASSOCIATED PROTEIN"/>
    <property type="match status" value="1"/>
</dbReference>
<dbReference type="Proteomes" id="UP000247612">
    <property type="component" value="Unassembled WGS sequence"/>
</dbReference>
<protein>
    <submittedName>
        <fullName evidence="3">Endonuclease/exonuclease/phosphatase family metal-dependent hydrolase</fullName>
    </submittedName>
</protein>
<organism evidence="3 4">
    <name type="scientific">Dielma fastidiosa</name>
    <dbReference type="NCBI Taxonomy" id="1034346"/>
    <lineage>
        <taxon>Bacteria</taxon>
        <taxon>Bacillati</taxon>
        <taxon>Bacillota</taxon>
        <taxon>Erysipelotrichia</taxon>
        <taxon>Erysipelotrichales</taxon>
        <taxon>Erysipelotrichaceae</taxon>
        <taxon>Dielma</taxon>
    </lineage>
</organism>
<feature type="domain" description="Endonuclease/exonuclease/phosphatase" evidence="2">
    <location>
        <begin position="4"/>
        <end position="239"/>
    </location>
</feature>
<proteinExistence type="predicted"/>
<dbReference type="InterPro" id="IPR005135">
    <property type="entry name" value="Endo/exonuclease/phosphatase"/>
</dbReference>
<evidence type="ECO:0000256" key="1">
    <source>
        <dbReference type="ARBA" id="ARBA00022801"/>
    </source>
</evidence>
<keyword evidence="3" id="KW-0269">Exonuclease</keyword>
<dbReference type="PANTHER" id="PTHR15822:SF23">
    <property type="entry name" value="ENDONUCLEASE_EXONUCLEASE_PHOSPHATASE FAMILY PROTEIN"/>
    <property type="match status" value="1"/>
</dbReference>
<name>A0A318KUD2_9FIRM</name>
<dbReference type="RefSeq" id="WP_022938431.1">
    <property type="nucleotide sequence ID" value="NZ_CABKRQ010000005.1"/>
</dbReference>
<evidence type="ECO:0000259" key="2">
    <source>
        <dbReference type="Pfam" id="PF03372"/>
    </source>
</evidence>
<dbReference type="GO" id="GO:0004527">
    <property type="term" value="F:exonuclease activity"/>
    <property type="evidence" value="ECO:0007669"/>
    <property type="project" value="UniProtKB-KW"/>
</dbReference>
<evidence type="ECO:0000313" key="3">
    <source>
        <dbReference type="EMBL" id="PXX80458.1"/>
    </source>
</evidence>
<dbReference type="AlphaFoldDB" id="A0A318KUD2"/>
<dbReference type="Gene3D" id="3.60.10.10">
    <property type="entry name" value="Endonuclease/exonuclease/phosphatase"/>
    <property type="match status" value="1"/>
</dbReference>
<dbReference type="InterPro" id="IPR051547">
    <property type="entry name" value="TDP2-like"/>
</dbReference>
<dbReference type="EMBL" id="QJKH01000003">
    <property type="protein sequence ID" value="PXX80458.1"/>
    <property type="molecule type" value="Genomic_DNA"/>
</dbReference>
<accession>A0A318KUD2</accession>
<comment type="caution">
    <text evidence="3">The sequence shown here is derived from an EMBL/GenBank/DDBJ whole genome shotgun (WGS) entry which is preliminary data.</text>
</comment>
<dbReference type="STRING" id="1034346.GCA_000313565_02128"/>
<keyword evidence="4" id="KW-1185">Reference proteome</keyword>
<dbReference type="GO" id="GO:0004519">
    <property type="term" value="F:endonuclease activity"/>
    <property type="evidence" value="ECO:0007669"/>
    <property type="project" value="UniProtKB-KW"/>
</dbReference>
<dbReference type="InterPro" id="IPR036691">
    <property type="entry name" value="Endo/exonu/phosph_ase_sf"/>
</dbReference>
<keyword evidence="1 3" id="KW-0378">Hydrolase</keyword>
<gene>
    <name evidence="3" type="ORF">DES51_10349</name>
</gene>
<dbReference type="Pfam" id="PF03372">
    <property type="entry name" value="Exo_endo_phos"/>
    <property type="match status" value="1"/>
</dbReference>
<sequence length="248" mass="28926">MRVLSLNLHGYQEKEPVKKLQIIADSILENDIDIICFSECAQRYFTPIVDRNIKKDNAAYLIQQALNAQGSSQYELHYEKVHFGYFGFVEGLAILSRYPILSCESFYVSAQRSMLTPNTRKVMEVLIKVGNHPIMIYNAHLGFDRKNQFLTQFEKIHERASRHHIPSIITGDFNIDSASIDYMEMMHYGYVDSYSFNQSEGDTWHKGRKSLRLDYMLARSSLNIQQYCHLFKEERVSDHLGILTQFSF</sequence>
<keyword evidence="3" id="KW-0540">Nuclease</keyword>
<dbReference type="SUPFAM" id="SSF56219">
    <property type="entry name" value="DNase I-like"/>
    <property type="match status" value="1"/>
</dbReference>
<dbReference type="OrthoDB" id="9812537at2"/>
<evidence type="ECO:0000313" key="4">
    <source>
        <dbReference type="Proteomes" id="UP000247612"/>
    </source>
</evidence>